<dbReference type="Proteomes" id="UP000326396">
    <property type="component" value="Linkage Group LG17"/>
</dbReference>
<feature type="compositionally biased region" description="Basic and acidic residues" evidence="1">
    <location>
        <begin position="111"/>
        <end position="121"/>
    </location>
</feature>
<dbReference type="OrthoDB" id="5378265at2759"/>
<name>A0A5N6NUF2_9ASTR</name>
<dbReference type="InterPro" id="IPR036875">
    <property type="entry name" value="Znf_CCHC_sf"/>
</dbReference>
<dbReference type="EMBL" id="SZYD01000009">
    <property type="protein sequence ID" value="KAD5318326.1"/>
    <property type="molecule type" value="Genomic_DNA"/>
</dbReference>
<evidence type="ECO:0000313" key="2">
    <source>
        <dbReference type="EMBL" id="KAD5318326.1"/>
    </source>
</evidence>
<comment type="caution">
    <text evidence="2">The sequence shown here is derived from an EMBL/GenBank/DDBJ whole genome shotgun (WGS) entry which is preliminary data.</text>
</comment>
<feature type="region of interest" description="Disordered" evidence="1">
    <location>
        <begin position="100"/>
        <end position="121"/>
    </location>
</feature>
<evidence type="ECO:0000256" key="1">
    <source>
        <dbReference type="SAM" id="MobiDB-lite"/>
    </source>
</evidence>
<dbReference type="GO" id="GO:0008270">
    <property type="term" value="F:zinc ion binding"/>
    <property type="evidence" value="ECO:0007669"/>
    <property type="project" value="InterPro"/>
</dbReference>
<protein>
    <recommendedName>
        <fullName evidence="4">CCHC-type domain-containing protein</fullName>
    </recommendedName>
</protein>
<evidence type="ECO:0008006" key="4">
    <source>
        <dbReference type="Google" id="ProtNLM"/>
    </source>
</evidence>
<proteinExistence type="predicted"/>
<dbReference type="GO" id="GO:0003676">
    <property type="term" value="F:nucleic acid binding"/>
    <property type="evidence" value="ECO:0007669"/>
    <property type="project" value="InterPro"/>
</dbReference>
<evidence type="ECO:0000313" key="3">
    <source>
        <dbReference type="Proteomes" id="UP000326396"/>
    </source>
</evidence>
<sequence length="239" mass="27612">MDAQRLWESIEPPAGAAVDEKKEKTARMFLFYAIPEDVLLEVAKKKMAKEQTKNLEEMPFNEAIGRLKAYEDRLKLRWSHGSAKGTLLLTKVDSSSYKRGAGITDQTSSRGNRDFNNKDRRSRENTHVRCCNYDQYGHYASECKEKKQEEKAEVNLTRTNEEHTLLLSVCGEEQEDLVLLNERNFFPDQNEWEKGEDFEETLRIESLVISNTSRDENFMCFPNGVLVGDGNTVIANYFY</sequence>
<gene>
    <name evidence="2" type="ORF">E3N88_18272</name>
</gene>
<organism evidence="2 3">
    <name type="scientific">Mikania micrantha</name>
    <name type="common">bitter vine</name>
    <dbReference type="NCBI Taxonomy" id="192012"/>
    <lineage>
        <taxon>Eukaryota</taxon>
        <taxon>Viridiplantae</taxon>
        <taxon>Streptophyta</taxon>
        <taxon>Embryophyta</taxon>
        <taxon>Tracheophyta</taxon>
        <taxon>Spermatophyta</taxon>
        <taxon>Magnoliopsida</taxon>
        <taxon>eudicotyledons</taxon>
        <taxon>Gunneridae</taxon>
        <taxon>Pentapetalae</taxon>
        <taxon>asterids</taxon>
        <taxon>campanulids</taxon>
        <taxon>Asterales</taxon>
        <taxon>Asteraceae</taxon>
        <taxon>Asteroideae</taxon>
        <taxon>Heliantheae alliance</taxon>
        <taxon>Eupatorieae</taxon>
        <taxon>Mikania</taxon>
    </lineage>
</organism>
<dbReference type="SUPFAM" id="SSF57756">
    <property type="entry name" value="Retrovirus zinc finger-like domains"/>
    <property type="match status" value="1"/>
</dbReference>
<accession>A0A5N6NUF2</accession>
<keyword evidence="3" id="KW-1185">Reference proteome</keyword>
<dbReference type="AlphaFoldDB" id="A0A5N6NUF2"/>
<reference evidence="2 3" key="1">
    <citation type="submission" date="2019-05" db="EMBL/GenBank/DDBJ databases">
        <title>Mikania micrantha, genome provides insights into the molecular mechanism of rapid growth.</title>
        <authorList>
            <person name="Liu B."/>
        </authorList>
    </citation>
    <scope>NUCLEOTIDE SEQUENCE [LARGE SCALE GENOMIC DNA]</scope>
    <source>
        <strain evidence="2">NLD-2019</strain>
        <tissue evidence="2">Leaf</tissue>
    </source>
</reference>